<proteinExistence type="inferred from homology"/>
<dbReference type="Gene3D" id="3.40.50.1000">
    <property type="entry name" value="HAD superfamily/HAD-like"/>
    <property type="match status" value="1"/>
</dbReference>
<keyword evidence="3" id="KW-0378">Hydrolase</keyword>
<dbReference type="AlphaFoldDB" id="A0A1V3IR30"/>
<dbReference type="EMBL" id="MLHK01000048">
    <property type="protein sequence ID" value="OOF44576.1"/>
    <property type="molecule type" value="Genomic_DNA"/>
</dbReference>
<dbReference type="InterPro" id="IPR023214">
    <property type="entry name" value="HAD_sf"/>
</dbReference>
<accession>A0A1V3IR30</accession>
<dbReference type="GO" id="GO:0000287">
    <property type="term" value="F:magnesium ion binding"/>
    <property type="evidence" value="ECO:0007669"/>
    <property type="project" value="UniProtKB-ARBA"/>
</dbReference>
<gene>
    <name evidence="6" type="ORF">BKK51_08550</name>
</gene>
<dbReference type="PANTHER" id="PTHR47267">
    <property type="match status" value="1"/>
</dbReference>
<evidence type="ECO:0000256" key="2">
    <source>
        <dbReference type="ARBA" id="ARBA00022723"/>
    </source>
</evidence>
<dbReference type="PANTHER" id="PTHR47267:SF4">
    <property type="entry name" value="PYRIDOXAL PHOSPHATE PHOSPHATASE YIGL"/>
    <property type="match status" value="1"/>
</dbReference>
<dbReference type="Proteomes" id="UP000188728">
    <property type="component" value="Unassembled WGS sequence"/>
</dbReference>
<dbReference type="CDD" id="cd07516">
    <property type="entry name" value="HAD_Pase"/>
    <property type="match status" value="1"/>
</dbReference>
<dbReference type="PROSITE" id="PS01229">
    <property type="entry name" value="COF_2"/>
    <property type="match status" value="1"/>
</dbReference>
<sequence length="274" mass="30842">MFMPKKLFRAVVSDLDGTLLNEHHMIGDFTIDTLNRLEQNGVDIILATGRNHTDVSSILAKIGAERAVMITSNGARVRDMAGNLIYSNSLPEDLVFELYKTPFDDTKVCLNTYQDEGWFINKEVPALKKFHQDSGFMYEVVDFSKHHARSVEKIFFIGKTPEDLVEVEKYLREHFGDRATIVYSTLSCLEVMNKNVSKGDALAHLLTQRDYGLEDCIAFGDGMNDVEMLSSVGRGCIMANADERLKQACPQLEQIGSNQNESVAKYIQLQFGIK</sequence>
<comment type="similarity">
    <text evidence="5">Belongs to the HAD-like hydrolase superfamily. Cof family.</text>
</comment>
<comment type="cofactor">
    <cofactor evidence="1">
        <name>Mg(2+)</name>
        <dbReference type="ChEBI" id="CHEBI:18420"/>
    </cofactor>
</comment>
<evidence type="ECO:0000313" key="7">
    <source>
        <dbReference type="Proteomes" id="UP000188728"/>
    </source>
</evidence>
<protein>
    <recommendedName>
        <fullName evidence="8">Sugar/pyridoxal phosphate phosphatase YigL</fullName>
    </recommendedName>
</protein>
<keyword evidence="2" id="KW-0479">Metal-binding</keyword>
<dbReference type="InterPro" id="IPR000150">
    <property type="entry name" value="Cof"/>
</dbReference>
<evidence type="ECO:0000256" key="4">
    <source>
        <dbReference type="ARBA" id="ARBA00022842"/>
    </source>
</evidence>
<keyword evidence="4" id="KW-0460">Magnesium</keyword>
<dbReference type="InterPro" id="IPR006379">
    <property type="entry name" value="HAD-SF_hydro_IIB"/>
</dbReference>
<evidence type="ECO:0000256" key="5">
    <source>
        <dbReference type="ARBA" id="ARBA00034778"/>
    </source>
</evidence>
<dbReference type="InterPro" id="IPR036412">
    <property type="entry name" value="HAD-like_sf"/>
</dbReference>
<dbReference type="NCBIfam" id="TIGR00099">
    <property type="entry name" value="Cof-subfamily"/>
    <property type="match status" value="1"/>
</dbReference>
<dbReference type="SUPFAM" id="SSF56784">
    <property type="entry name" value="HAD-like"/>
    <property type="match status" value="1"/>
</dbReference>
<evidence type="ECO:0000256" key="1">
    <source>
        <dbReference type="ARBA" id="ARBA00001946"/>
    </source>
</evidence>
<dbReference type="PROSITE" id="PS01228">
    <property type="entry name" value="COF_1"/>
    <property type="match status" value="1"/>
</dbReference>
<name>A0A1V3IR30_9PAST</name>
<dbReference type="SFLD" id="SFLDG01140">
    <property type="entry name" value="C2.B:_Phosphomannomutase_and_P"/>
    <property type="match status" value="1"/>
</dbReference>
<evidence type="ECO:0008006" key="8">
    <source>
        <dbReference type="Google" id="ProtNLM"/>
    </source>
</evidence>
<reference evidence="6 7" key="1">
    <citation type="submission" date="2016-10" db="EMBL/GenBank/DDBJ databases">
        <title>Rodentibacter gen. nov. and new species.</title>
        <authorList>
            <person name="Christensen H."/>
        </authorList>
    </citation>
    <scope>NUCLEOTIDE SEQUENCE [LARGE SCALE GENOMIC DNA]</scope>
    <source>
        <strain evidence="6 7">H1983213011</strain>
    </source>
</reference>
<dbReference type="Pfam" id="PF08282">
    <property type="entry name" value="Hydrolase_3"/>
    <property type="match status" value="1"/>
</dbReference>
<evidence type="ECO:0000256" key="3">
    <source>
        <dbReference type="ARBA" id="ARBA00022801"/>
    </source>
</evidence>
<dbReference type="NCBIfam" id="TIGR01484">
    <property type="entry name" value="HAD-SF-IIB"/>
    <property type="match status" value="1"/>
</dbReference>
<evidence type="ECO:0000313" key="6">
    <source>
        <dbReference type="EMBL" id="OOF44576.1"/>
    </source>
</evidence>
<dbReference type="Gene3D" id="3.30.1240.10">
    <property type="match status" value="1"/>
</dbReference>
<dbReference type="SFLD" id="SFLDS00003">
    <property type="entry name" value="Haloacid_Dehalogenase"/>
    <property type="match status" value="1"/>
</dbReference>
<comment type="caution">
    <text evidence="6">The sequence shown here is derived from an EMBL/GenBank/DDBJ whole genome shotgun (WGS) entry which is preliminary data.</text>
</comment>
<dbReference type="GO" id="GO:0016791">
    <property type="term" value="F:phosphatase activity"/>
    <property type="evidence" value="ECO:0007669"/>
    <property type="project" value="UniProtKB-ARBA"/>
</dbReference>
<organism evidence="6 7">
    <name type="scientific">Rodentibacter trehalosifermentans</name>
    <dbReference type="NCBI Taxonomy" id="1908263"/>
    <lineage>
        <taxon>Bacteria</taxon>
        <taxon>Pseudomonadati</taxon>
        <taxon>Pseudomonadota</taxon>
        <taxon>Gammaproteobacteria</taxon>
        <taxon>Pasteurellales</taxon>
        <taxon>Pasteurellaceae</taxon>
        <taxon>Rodentibacter</taxon>
    </lineage>
</organism>